<organism evidence="3 4">
    <name type="scientific">Roseobacter insulae</name>
    <dbReference type="NCBI Taxonomy" id="2859783"/>
    <lineage>
        <taxon>Bacteria</taxon>
        <taxon>Pseudomonadati</taxon>
        <taxon>Pseudomonadota</taxon>
        <taxon>Alphaproteobacteria</taxon>
        <taxon>Rhodobacterales</taxon>
        <taxon>Roseobacteraceae</taxon>
        <taxon>Roseobacter</taxon>
    </lineage>
</organism>
<keyword evidence="4" id="KW-1185">Reference proteome</keyword>
<keyword evidence="1" id="KW-0732">Signal</keyword>
<dbReference type="PROSITE" id="PS50830">
    <property type="entry name" value="TNASE_3"/>
    <property type="match status" value="1"/>
</dbReference>
<evidence type="ECO:0000256" key="1">
    <source>
        <dbReference type="SAM" id="SignalP"/>
    </source>
</evidence>
<dbReference type="PANTHER" id="PTHR12302">
    <property type="entry name" value="EBNA2 BINDING PROTEIN P100"/>
    <property type="match status" value="1"/>
</dbReference>
<dbReference type="SMART" id="SM00318">
    <property type="entry name" value="SNc"/>
    <property type="match status" value="1"/>
</dbReference>
<dbReference type="EMBL" id="JAHXDN010000002">
    <property type="protein sequence ID" value="MBW4707552.1"/>
    <property type="molecule type" value="Genomic_DNA"/>
</dbReference>
<feature type="domain" description="TNase-like" evidence="2">
    <location>
        <begin position="28"/>
        <end position="144"/>
    </location>
</feature>
<feature type="signal peptide" evidence="1">
    <location>
        <begin position="1"/>
        <end position="19"/>
    </location>
</feature>
<dbReference type="PANTHER" id="PTHR12302:SF26">
    <property type="entry name" value="BLR1266 PROTEIN"/>
    <property type="match status" value="1"/>
</dbReference>
<evidence type="ECO:0000313" key="3">
    <source>
        <dbReference type="EMBL" id="MBW4707552.1"/>
    </source>
</evidence>
<gene>
    <name evidence="3" type="ORF">KX928_07115</name>
</gene>
<dbReference type="AlphaFoldDB" id="A0A9X1FUE5"/>
<comment type="caution">
    <text evidence="3">The sequence shown here is derived from an EMBL/GenBank/DDBJ whole genome shotgun (WGS) entry which is preliminary data.</text>
</comment>
<evidence type="ECO:0000313" key="4">
    <source>
        <dbReference type="Proteomes" id="UP001138661"/>
    </source>
</evidence>
<sequence>MIYLLLLVVLCWGPSLSEAGETLSGPLRVIDGDTVDVGGTRIRLFGIDAPEADQQCTTAQGTRWRCGAWVTSEVERVFGGRTATCEPLAVDRYGRTVARCHIQGQDIADVLVSAGLAFAYQRYSQDYVLAEKGAAVQALGLRASRVQAPSHFRETRAARREPSETGCDIKGNVASSGALIYHSPGQHFYARTHIHVGKGERWFCSAEAASKAGWRRSKR</sequence>
<proteinExistence type="predicted"/>
<feature type="chain" id="PRO_5040982966" evidence="1">
    <location>
        <begin position="20"/>
        <end position="219"/>
    </location>
</feature>
<protein>
    <submittedName>
        <fullName evidence="3">Thermonuclease family protein</fullName>
    </submittedName>
</protein>
<evidence type="ECO:0000259" key="2">
    <source>
        <dbReference type="PROSITE" id="PS50830"/>
    </source>
</evidence>
<accession>A0A9X1FUE5</accession>
<dbReference type="Pfam" id="PF00565">
    <property type="entry name" value="SNase"/>
    <property type="match status" value="1"/>
</dbReference>
<dbReference type="Proteomes" id="UP001138661">
    <property type="component" value="Unassembled WGS sequence"/>
</dbReference>
<name>A0A9X1FUE5_9RHOB</name>
<reference evidence="3" key="1">
    <citation type="submission" date="2021-07" db="EMBL/GenBank/DDBJ databases">
        <title>Roseobacter insulae sp. nov., isolated from a tidal flat.</title>
        <authorList>
            <person name="Park S."/>
            <person name="Yoon J.-H."/>
        </authorList>
    </citation>
    <scope>NUCLEOTIDE SEQUENCE</scope>
    <source>
        <strain evidence="3">YSTF-M11</strain>
    </source>
</reference>
<dbReference type="InterPro" id="IPR016071">
    <property type="entry name" value="Staphylococal_nuclease_OB-fold"/>
</dbReference>